<evidence type="ECO:0000313" key="1">
    <source>
        <dbReference type="EMBL" id="QDP45233.1"/>
    </source>
</evidence>
<accession>A0A516KU73</accession>
<organism evidence="1 2">
    <name type="scientific">Gordonia phage Mayweather</name>
    <dbReference type="NCBI Taxonomy" id="2590931"/>
    <lineage>
        <taxon>Viruses</taxon>
        <taxon>Duplodnaviria</taxon>
        <taxon>Heunggongvirae</taxon>
        <taxon>Uroviricota</taxon>
        <taxon>Caudoviricetes</taxon>
        <taxon>Ponsvirus</taxon>
        <taxon>Ponsvirus mayweather</taxon>
    </lineage>
</organism>
<dbReference type="GeneID" id="77939151"/>
<gene>
    <name evidence="1" type="primary">72</name>
    <name evidence="1" type="ORF">SEA_MAYWEATHER_72</name>
</gene>
<sequence length="56" mass="6411">MKINVNLFRVDGTPRFIAHGEMRGYVQHIKMGTEVCEACRLAQQEYDAARRSKNNG</sequence>
<name>A0A516KU73_9CAUD</name>
<proteinExistence type="predicted"/>
<dbReference type="Proteomes" id="UP000320787">
    <property type="component" value="Segment"/>
</dbReference>
<keyword evidence="2" id="KW-1185">Reference proteome</keyword>
<dbReference type="RefSeq" id="YP_010663133.1">
    <property type="nucleotide sequence ID" value="NC_070892.1"/>
</dbReference>
<dbReference type="EMBL" id="MN062716">
    <property type="protein sequence ID" value="QDP45233.1"/>
    <property type="molecule type" value="Genomic_DNA"/>
</dbReference>
<reference evidence="1 2" key="1">
    <citation type="submission" date="2019-06" db="EMBL/GenBank/DDBJ databases">
        <authorList>
            <person name="Anderson T.C."/>
            <person name="Ballou V.G."/>
            <person name="Berkey V.K."/>
            <person name="Bonaccorso K.R."/>
            <person name="Busby L.B."/>
            <person name="Carey D.A."/>
            <person name="Cutaia C."/>
            <person name="Dalenburg J."/>
            <person name="Diaz-Ramirez E."/>
            <person name="Holmes K.J."/>
            <person name="Liner T.A."/>
            <person name="McGrew S.T."/>
            <person name="Meares D.P."/>
            <person name="Mordente R.E."/>
            <person name="Pietrzak P.A."/>
            <person name="Shirley O.A."/>
            <person name="Slimani Z."/>
            <person name="Smith A.M."/>
            <person name="Wallace S.D."/>
            <person name="Wright Y.S."/>
            <person name="Williams D.C."/>
            <person name="Garlena R.A."/>
            <person name="Russell D.A."/>
            <person name="Pope W.H."/>
            <person name="Jacobs-Sera D."/>
            <person name="Hatfull G.F."/>
        </authorList>
    </citation>
    <scope>NUCLEOTIDE SEQUENCE [LARGE SCALE GENOMIC DNA]</scope>
</reference>
<evidence type="ECO:0000313" key="2">
    <source>
        <dbReference type="Proteomes" id="UP000320787"/>
    </source>
</evidence>
<protein>
    <submittedName>
        <fullName evidence="1">Uncharacterized protein</fullName>
    </submittedName>
</protein>
<dbReference type="KEGG" id="vg:77939151"/>